<dbReference type="InterPro" id="IPR016032">
    <property type="entry name" value="Sig_transdc_resp-reg_C-effctor"/>
</dbReference>
<comment type="caution">
    <text evidence="1">The sequence shown here is derived from an EMBL/GenBank/DDBJ whole genome shotgun (WGS) entry which is preliminary data.</text>
</comment>
<keyword evidence="2" id="KW-1185">Reference proteome</keyword>
<evidence type="ECO:0000313" key="1">
    <source>
        <dbReference type="EMBL" id="GHO89698.1"/>
    </source>
</evidence>
<accession>A0ABQ3VV54</accession>
<name>A0ABQ3VV54_9CHLR</name>
<dbReference type="Gene3D" id="1.10.10.10">
    <property type="entry name" value="Winged helix-like DNA-binding domain superfamily/Winged helix DNA-binding domain"/>
    <property type="match status" value="1"/>
</dbReference>
<reference evidence="1 2" key="1">
    <citation type="journal article" date="2021" name="Int. J. Syst. Evol. Microbiol.">
        <title>Reticulibacter mediterranei gen. nov., sp. nov., within the new family Reticulibacteraceae fam. nov., and Ktedonospora formicarum gen. nov., sp. nov., Ktedonobacter robiniae sp. nov., Dictyobacter formicarum sp. nov. and Dictyobacter arantiisoli sp. nov., belonging to the class Ktedonobacteria.</title>
        <authorList>
            <person name="Yabe S."/>
            <person name="Zheng Y."/>
            <person name="Wang C.M."/>
            <person name="Sakai Y."/>
            <person name="Abe K."/>
            <person name="Yokota A."/>
            <person name="Donadio S."/>
            <person name="Cavaletti L."/>
            <person name="Monciardini P."/>
        </authorList>
    </citation>
    <scope>NUCLEOTIDE SEQUENCE [LARGE SCALE GENOMIC DNA]</scope>
    <source>
        <strain evidence="1 2">SOSP1-9</strain>
    </source>
</reference>
<protein>
    <recommendedName>
        <fullName evidence="3">OmpR/PhoB-type domain-containing protein</fullName>
    </recommendedName>
</protein>
<evidence type="ECO:0008006" key="3">
    <source>
        <dbReference type="Google" id="ProtNLM"/>
    </source>
</evidence>
<proteinExistence type="predicted"/>
<sequence>MSCMFDNQNAVFTMNGRSIYHLDDVRVLIFGSKQMRFSPIEYQVMLQLLCERPVSDREIVKNIFNGELDMWTKEALEKHIENARRKLKKAWLPSSQFGVLIALSISTALKNSERVPGIIRNASHLLLAEYL</sequence>
<dbReference type="EMBL" id="BNJJ01000042">
    <property type="protein sequence ID" value="GHO89698.1"/>
    <property type="molecule type" value="Genomic_DNA"/>
</dbReference>
<dbReference type="InterPro" id="IPR036388">
    <property type="entry name" value="WH-like_DNA-bd_sf"/>
</dbReference>
<gene>
    <name evidence="1" type="ORF">KSZ_77040</name>
</gene>
<evidence type="ECO:0000313" key="2">
    <source>
        <dbReference type="Proteomes" id="UP000635565"/>
    </source>
</evidence>
<dbReference type="Proteomes" id="UP000635565">
    <property type="component" value="Unassembled WGS sequence"/>
</dbReference>
<organism evidence="1 2">
    <name type="scientific">Dictyobacter formicarum</name>
    <dbReference type="NCBI Taxonomy" id="2778368"/>
    <lineage>
        <taxon>Bacteria</taxon>
        <taxon>Bacillati</taxon>
        <taxon>Chloroflexota</taxon>
        <taxon>Ktedonobacteria</taxon>
        <taxon>Ktedonobacterales</taxon>
        <taxon>Dictyobacteraceae</taxon>
        <taxon>Dictyobacter</taxon>
    </lineage>
</organism>
<dbReference type="SUPFAM" id="SSF46894">
    <property type="entry name" value="C-terminal effector domain of the bipartite response regulators"/>
    <property type="match status" value="1"/>
</dbReference>